<reference evidence="2 3" key="1">
    <citation type="journal article" date="2022" name="Allergy">
        <title>Genome assembly and annotation of Periplaneta americana reveal a comprehensive cockroach allergen profile.</title>
        <authorList>
            <person name="Wang L."/>
            <person name="Xiong Q."/>
            <person name="Saelim N."/>
            <person name="Wang L."/>
            <person name="Nong W."/>
            <person name="Wan A.T."/>
            <person name="Shi M."/>
            <person name="Liu X."/>
            <person name="Cao Q."/>
            <person name="Hui J.H.L."/>
            <person name="Sookrung N."/>
            <person name="Leung T.F."/>
            <person name="Tungtrongchitr A."/>
            <person name="Tsui S.K.W."/>
        </authorList>
    </citation>
    <scope>NUCLEOTIDE SEQUENCE [LARGE SCALE GENOMIC DNA]</scope>
    <source>
        <strain evidence="2">PWHHKU_190912</strain>
    </source>
</reference>
<evidence type="ECO:0000313" key="3">
    <source>
        <dbReference type="Proteomes" id="UP001148838"/>
    </source>
</evidence>
<dbReference type="Proteomes" id="UP001148838">
    <property type="component" value="Unassembled WGS sequence"/>
</dbReference>
<protein>
    <submittedName>
        <fullName evidence="2">Uncharacterized protein</fullName>
    </submittedName>
</protein>
<organism evidence="2 3">
    <name type="scientific">Periplaneta americana</name>
    <name type="common">American cockroach</name>
    <name type="synonym">Blatta americana</name>
    <dbReference type="NCBI Taxonomy" id="6978"/>
    <lineage>
        <taxon>Eukaryota</taxon>
        <taxon>Metazoa</taxon>
        <taxon>Ecdysozoa</taxon>
        <taxon>Arthropoda</taxon>
        <taxon>Hexapoda</taxon>
        <taxon>Insecta</taxon>
        <taxon>Pterygota</taxon>
        <taxon>Neoptera</taxon>
        <taxon>Polyneoptera</taxon>
        <taxon>Dictyoptera</taxon>
        <taxon>Blattodea</taxon>
        <taxon>Blattoidea</taxon>
        <taxon>Blattidae</taxon>
        <taxon>Blattinae</taxon>
        <taxon>Periplaneta</taxon>
    </lineage>
</organism>
<comment type="caution">
    <text evidence="2">The sequence shown here is derived from an EMBL/GenBank/DDBJ whole genome shotgun (WGS) entry which is preliminary data.</text>
</comment>
<feature type="region of interest" description="Disordered" evidence="1">
    <location>
        <begin position="1"/>
        <end position="60"/>
    </location>
</feature>
<name>A0ABQ8SD00_PERAM</name>
<accession>A0ABQ8SD00</accession>
<dbReference type="EMBL" id="JAJSOF020000029">
    <property type="protein sequence ID" value="KAJ4431949.1"/>
    <property type="molecule type" value="Genomic_DNA"/>
</dbReference>
<gene>
    <name evidence="2" type="ORF">ANN_20558</name>
</gene>
<sequence length="89" mass="9725">MAGLCEGGNEPPGSLKAMEDPVAHPSDQSAPSLTQGTKQKANMEEGRVEQGMGGEMDNQRKAVKKDYGKNHCAVLLYGIRHFSLYIYQQ</sequence>
<evidence type="ECO:0000256" key="1">
    <source>
        <dbReference type="SAM" id="MobiDB-lite"/>
    </source>
</evidence>
<feature type="compositionally biased region" description="Polar residues" evidence="1">
    <location>
        <begin position="26"/>
        <end position="40"/>
    </location>
</feature>
<evidence type="ECO:0000313" key="2">
    <source>
        <dbReference type="EMBL" id="KAJ4431949.1"/>
    </source>
</evidence>
<proteinExistence type="predicted"/>
<keyword evidence="3" id="KW-1185">Reference proteome</keyword>